<name>A0AA40KHT7_9HYME</name>
<gene>
    <name evidence="2" type="ORF">K0M31_010997</name>
</gene>
<proteinExistence type="predicted"/>
<evidence type="ECO:0000256" key="1">
    <source>
        <dbReference type="SAM" id="MobiDB-lite"/>
    </source>
</evidence>
<reference evidence="2" key="1">
    <citation type="submission" date="2021-10" db="EMBL/GenBank/DDBJ databases">
        <title>Melipona bicolor Genome sequencing and assembly.</title>
        <authorList>
            <person name="Araujo N.S."/>
            <person name="Arias M.C."/>
        </authorList>
    </citation>
    <scope>NUCLEOTIDE SEQUENCE</scope>
    <source>
        <strain evidence="2">USP_2M_L1-L4_2017</strain>
        <tissue evidence="2">Whole body</tissue>
    </source>
</reference>
<accession>A0AA40KHT7</accession>
<dbReference type="AlphaFoldDB" id="A0AA40KHT7"/>
<dbReference type="Proteomes" id="UP001177670">
    <property type="component" value="Unassembled WGS sequence"/>
</dbReference>
<keyword evidence="3" id="KW-1185">Reference proteome</keyword>
<protein>
    <submittedName>
        <fullName evidence="2">Uncharacterized protein</fullName>
    </submittedName>
</protein>
<organism evidence="2 3">
    <name type="scientific">Melipona bicolor</name>
    <dbReference type="NCBI Taxonomy" id="60889"/>
    <lineage>
        <taxon>Eukaryota</taxon>
        <taxon>Metazoa</taxon>
        <taxon>Ecdysozoa</taxon>
        <taxon>Arthropoda</taxon>
        <taxon>Hexapoda</taxon>
        <taxon>Insecta</taxon>
        <taxon>Pterygota</taxon>
        <taxon>Neoptera</taxon>
        <taxon>Endopterygota</taxon>
        <taxon>Hymenoptera</taxon>
        <taxon>Apocrita</taxon>
        <taxon>Aculeata</taxon>
        <taxon>Apoidea</taxon>
        <taxon>Anthophila</taxon>
        <taxon>Apidae</taxon>
        <taxon>Melipona</taxon>
    </lineage>
</organism>
<sequence>MDLELVGGKKQLFAGYTVGESSGRRVARKEAKKRLESASREGFNEEGRSKQPIPN</sequence>
<dbReference type="EMBL" id="JAHYIQ010000029">
    <property type="protein sequence ID" value="KAK1120792.1"/>
    <property type="molecule type" value="Genomic_DNA"/>
</dbReference>
<feature type="region of interest" description="Disordered" evidence="1">
    <location>
        <begin position="19"/>
        <end position="55"/>
    </location>
</feature>
<feature type="compositionally biased region" description="Basic and acidic residues" evidence="1">
    <location>
        <begin position="33"/>
        <end position="49"/>
    </location>
</feature>
<comment type="caution">
    <text evidence="2">The sequence shown here is derived from an EMBL/GenBank/DDBJ whole genome shotgun (WGS) entry which is preliminary data.</text>
</comment>
<evidence type="ECO:0000313" key="3">
    <source>
        <dbReference type="Proteomes" id="UP001177670"/>
    </source>
</evidence>
<evidence type="ECO:0000313" key="2">
    <source>
        <dbReference type="EMBL" id="KAK1120792.1"/>
    </source>
</evidence>